<evidence type="ECO:0000313" key="3">
    <source>
        <dbReference type="EMBL" id="KAG0717749.1"/>
    </source>
</evidence>
<dbReference type="Proteomes" id="UP000770661">
    <property type="component" value="Unassembled WGS sequence"/>
</dbReference>
<feature type="transmembrane region" description="Helical" evidence="2">
    <location>
        <begin position="311"/>
        <end position="338"/>
    </location>
</feature>
<feature type="compositionally biased region" description="Basic and acidic residues" evidence="1">
    <location>
        <begin position="281"/>
        <end position="294"/>
    </location>
</feature>
<feature type="region of interest" description="Disordered" evidence="1">
    <location>
        <begin position="227"/>
        <end position="253"/>
    </location>
</feature>
<dbReference type="EMBL" id="JACEEZ010017146">
    <property type="protein sequence ID" value="KAG0717749.1"/>
    <property type="molecule type" value="Genomic_DNA"/>
</dbReference>
<reference evidence="3" key="1">
    <citation type="submission" date="2020-07" db="EMBL/GenBank/DDBJ databases">
        <title>The High-quality genome of the commercially important snow crab, Chionoecetes opilio.</title>
        <authorList>
            <person name="Jeong J.-H."/>
            <person name="Ryu S."/>
        </authorList>
    </citation>
    <scope>NUCLEOTIDE SEQUENCE</scope>
    <source>
        <strain evidence="3">MADBK_172401_WGS</strain>
        <tissue evidence="3">Digestive gland</tissue>
    </source>
</reference>
<organism evidence="3 4">
    <name type="scientific">Chionoecetes opilio</name>
    <name type="common">Atlantic snow crab</name>
    <name type="synonym">Cancer opilio</name>
    <dbReference type="NCBI Taxonomy" id="41210"/>
    <lineage>
        <taxon>Eukaryota</taxon>
        <taxon>Metazoa</taxon>
        <taxon>Ecdysozoa</taxon>
        <taxon>Arthropoda</taxon>
        <taxon>Crustacea</taxon>
        <taxon>Multicrustacea</taxon>
        <taxon>Malacostraca</taxon>
        <taxon>Eumalacostraca</taxon>
        <taxon>Eucarida</taxon>
        <taxon>Decapoda</taxon>
        <taxon>Pleocyemata</taxon>
        <taxon>Brachyura</taxon>
        <taxon>Eubrachyura</taxon>
        <taxon>Majoidea</taxon>
        <taxon>Majidae</taxon>
        <taxon>Chionoecetes</taxon>
    </lineage>
</organism>
<keyword evidence="2" id="KW-1133">Transmembrane helix</keyword>
<feature type="region of interest" description="Disordered" evidence="1">
    <location>
        <begin position="151"/>
        <end position="185"/>
    </location>
</feature>
<gene>
    <name evidence="3" type="ORF">GWK47_053817</name>
</gene>
<keyword evidence="2" id="KW-0812">Transmembrane</keyword>
<feature type="compositionally biased region" description="Acidic residues" evidence="1">
    <location>
        <begin position="227"/>
        <end position="237"/>
    </location>
</feature>
<feature type="region of interest" description="Disordered" evidence="1">
    <location>
        <begin position="273"/>
        <end position="302"/>
    </location>
</feature>
<feature type="region of interest" description="Disordered" evidence="1">
    <location>
        <begin position="1"/>
        <end position="118"/>
    </location>
</feature>
<name>A0A8J4Y538_CHIOP</name>
<evidence type="ECO:0000256" key="1">
    <source>
        <dbReference type="SAM" id="MobiDB-lite"/>
    </source>
</evidence>
<comment type="caution">
    <text evidence="3">The sequence shown here is derived from an EMBL/GenBank/DDBJ whole genome shotgun (WGS) entry which is preliminary data.</text>
</comment>
<accession>A0A8J4Y538</accession>
<proteinExistence type="predicted"/>
<feature type="compositionally biased region" description="Low complexity" evidence="1">
    <location>
        <begin position="7"/>
        <end position="23"/>
    </location>
</feature>
<dbReference type="AlphaFoldDB" id="A0A8J4Y538"/>
<feature type="compositionally biased region" description="Basic residues" evidence="1">
    <location>
        <begin position="31"/>
        <end position="74"/>
    </location>
</feature>
<keyword evidence="2" id="KW-0472">Membrane</keyword>
<evidence type="ECO:0000313" key="4">
    <source>
        <dbReference type="Proteomes" id="UP000770661"/>
    </source>
</evidence>
<feature type="compositionally biased region" description="Acidic residues" evidence="1">
    <location>
        <begin position="79"/>
        <end position="96"/>
    </location>
</feature>
<evidence type="ECO:0000256" key="2">
    <source>
        <dbReference type="SAM" id="Phobius"/>
    </source>
</evidence>
<sequence length="378" mass="42027">MNSEDISLSSLSGEEGGVKVAAGGEEGGQRLRPREHRHKHKKKHKRHSHKHKHRHKSSSRKERRHKKHRCKHRPKDSESDSGESEDEELQLIDDILESSLQPPDSPVAVCDIPSPPPKVKRLSITGRDVEILRSSAGNGIVESMKIVVDNRNGSRDQPVTVSSSEEEMASLEIGVSNDENSREMSRRAEEFTLDSSDFLHIDEDLNLEELMKQKAALQARLGAYMSDVDDDDDDEETGPPPVTAGTPQQAPPAPHKLLVAALAAEKKPVQEVFTIEDSDDAEPKRRDRKKERESRPKKRKRSSASVNDMCLSVLASLPALVVVLRLLVVVVVVVALGGPSVHLLVDRKVLQPGVEVGVLQEWIRVSGVTWIDQEYRLP</sequence>
<dbReference type="OrthoDB" id="3967at2759"/>
<protein>
    <submittedName>
        <fullName evidence="3">Uncharacterized protein</fullName>
    </submittedName>
</protein>
<keyword evidence="4" id="KW-1185">Reference proteome</keyword>